<dbReference type="Proteomes" id="UP000239785">
    <property type="component" value="Unassembled WGS sequence"/>
</dbReference>
<dbReference type="InterPro" id="IPR010432">
    <property type="entry name" value="RDD"/>
</dbReference>
<comment type="subcellular location">
    <subcellularLocation>
        <location evidence="1">Membrane</location>
        <topology evidence="1">Multi-pass membrane protein</topology>
    </subcellularLocation>
</comment>
<accession>A0A2S5RHF3</accession>
<name>A0A2S5RHF3_9MOLU</name>
<sequence length="266" mass="31400">MNSQLSKNENKVSIIDKNLLKYEYINYELASLYKVFFARLLDLLISSSIFLILSLIMKQFSQQSVLLFLFTFFISVIINFSYFVFLPYFLKGRTFGKIIFGLKIVKNKKDSKLKFSNILFREIFLLLGEWLTYYLLLLIFLVMISKGRQTNNILYTRIGIIIFFINNLLLLVWVTALLINIKFQKNHQCNYDLKHKIFIVKKITNISTSEKKFEITLKETPGFLKKENLGDIFKENESISLSVDKNKLKSEKQKTKEKNKEIDTKE</sequence>
<evidence type="ECO:0000313" key="8">
    <source>
        <dbReference type="Proteomes" id="UP000239785"/>
    </source>
</evidence>
<keyword evidence="8" id="KW-1185">Reference proteome</keyword>
<evidence type="ECO:0000313" key="7">
    <source>
        <dbReference type="EMBL" id="PPE06769.1"/>
    </source>
</evidence>
<reference evidence="7 8" key="1">
    <citation type="submission" date="2017-11" db="EMBL/GenBank/DDBJ databases">
        <title>Genome sequence of Mesoplasma corruscae ELCA-2 (ATCC 49579).</title>
        <authorList>
            <person name="Lo W.-S."/>
            <person name="Kuo C.-H."/>
        </authorList>
    </citation>
    <scope>NUCLEOTIDE SEQUENCE [LARGE SCALE GENOMIC DNA]</scope>
    <source>
        <strain evidence="7 8">ELCA-2</strain>
    </source>
</reference>
<keyword evidence="2 5" id="KW-0812">Transmembrane</keyword>
<evidence type="ECO:0000259" key="6">
    <source>
        <dbReference type="Pfam" id="PF06271"/>
    </source>
</evidence>
<feature type="transmembrane region" description="Helical" evidence="5">
    <location>
        <begin position="154"/>
        <end position="179"/>
    </location>
</feature>
<evidence type="ECO:0000256" key="5">
    <source>
        <dbReference type="SAM" id="Phobius"/>
    </source>
</evidence>
<evidence type="ECO:0000256" key="2">
    <source>
        <dbReference type="ARBA" id="ARBA00022692"/>
    </source>
</evidence>
<feature type="domain" description="RDD" evidence="6">
    <location>
        <begin position="32"/>
        <end position="150"/>
    </location>
</feature>
<dbReference type="Pfam" id="PF06271">
    <property type="entry name" value="RDD"/>
    <property type="match status" value="1"/>
</dbReference>
<feature type="transmembrane region" description="Helical" evidence="5">
    <location>
        <begin position="36"/>
        <end position="57"/>
    </location>
</feature>
<dbReference type="AlphaFoldDB" id="A0A2S5RHF3"/>
<protein>
    <recommendedName>
        <fullName evidence="6">RDD domain-containing protein</fullName>
    </recommendedName>
</protein>
<gene>
    <name evidence="7" type="ORF">MCORR_v1c04000</name>
</gene>
<keyword evidence="4 5" id="KW-0472">Membrane</keyword>
<feature type="transmembrane region" description="Helical" evidence="5">
    <location>
        <begin position="123"/>
        <end position="142"/>
    </location>
</feature>
<feature type="transmembrane region" description="Helical" evidence="5">
    <location>
        <begin position="64"/>
        <end position="85"/>
    </location>
</feature>
<dbReference type="RefSeq" id="WP_104207934.1">
    <property type="nucleotide sequence ID" value="NZ_PHNF01000001.1"/>
</dbReference>
<evidence type="ECO:0000256" key="3">
    <source>
        <dbReference type="ARBA" id="ARBA00022989"/>
    </source>
</evidence>
<comment type="caution">
    <text evidence="7">The sequence shown here is derived from an EMBL/GenBank/DDBJ whole genome shotgun (WGS) entry which is preliminary data.</text>
</comment>
<dbReference type="GO" id="GO:0016020">
    <property type="term" value="C:membrane"/>
    <property type="evidence" value="ECO:0007669"/>
    <property type="project" value="UniProtKB-SubCell"/>
</dbReference>
<keyword evidence="3 5" id="KW-1133">Transmembrane helix</keyword>
<evidence type="ECO:0000256" key="1">
    <source>
        <dbReference type="ARBA" id="ARBA00004141"/>
    </source>
</evidence>
<dbReference type="EMBL" id="PHNF01000001">
    <property type="protein sequence ID" value="PPE06769.1"/>
    <property type="molecule type" value="Genomic_DNA"/>
</dbReference>
<dbReference type="OrthoDB" id="392036at2"/>
<organism evidence="7 8">
    <name type="scientific">Mesoplasma corruscae</name>
    <dbReference type="NCBI Taxonomy" id="216874"/>
    <lineage>
        <taxon>Bacteria</taxon>
        <taxon>Bacillati</taxon>
        <taxon>Mycoplasmatota</taxon>
        <taxon>Mollicutes</taxon>
        <taxon>Entomoplasmatales</taxon>
        <taxon>Entomoplasmataceae</taxon>
        <taxon>Mesoplasma</taxon>
    </lineage>
</organism>
<evidence type="ECO:0000256" key="4">
    <source>
        <dbReference type="ARBA" id="ARBA00023136"/>
    </source>
</evidence>
<proteinExistence type="predicted"/>